<dbReference type="Proteomes" id="UP000419138">
    <property type="component" value="Unassembled WGS sequence"/>
</dbReference>
<gene>
    <name evidence="2" type="ORF">FF041_23005</name>
</gene>
<comment type="caution">
    <text evidence="2">The sequence shown here is derived from an EMBL/GenBank/DDBJ whole genome shotgun (WGS) entry which is preliminary data.</text>
</comment>
<feature type="compositionally biased region" description="Acidic residues" evidence="1">
    <location>
        <begin position="207"/>
        <end position="228"/>
    </location>
</feature>
<feature type="region of interest" description="Disordered" evidence="1">
    <location>
        <begin position="281"/>
        <end position="310"/>
    </location>
</feature>
<evidence type="ECO:0000313" key="3">
    <source>
        <dbReference type="Proteomes" id="UP000419138"/>
    </source>
</evidence>
<dbReference type="RefSeq" id="WP_323392428.1">
    <property type="nucleotide sequence ID" value="NZ_JBEPDZ010000026.1"/>
</dbReference>
<evidence type="ECO:0008006" key="4">
    <source>
        <dbReference type="Google" id="ProtNLM"/>
    </source>
</evidence>
<feature type="compositionally biased region" description="Low complexity" evidence="1">
    <location>
        <begin position="175"/>
        <end position="191"/>
    </location>
</feature>
<evidence type="ECO:0000256" key="1">
    <source>
        <dbReference type="SAM" id="MobiDB-lite"/>
    </source>
</evidence>
<accession>A0A646KL43</accession>
<dbReference type="EMBL" id="VCLA01000160">
    <property type="protein sequence ID" value="MQT02953.1"/>
    <property type="molecule type" value="Genomic_DNA"/>
</dbReference>
<evidence type="ECO:0000313" key="2">
    <source>
        <dbReference type="EMBL" id="MQT02953.1"/>
    </source>
</evidence>
<proteinExistence type="predicted"/>
<name>A0A646KL43_STRJU</name>
<dbReference type="AlphaFoldDB" id="A0A646KL43"/>
<protein>
    <recommendedName>
        <fullName evidence="4">DUF3558 domain-containing protein</fullName>
    </recommendedName>
</protein>
<feature type="compositionally biased region" description="Basic and acidic residues" evidence="1">
    <location>
        <begin position="192"/>
        <end position="202"/>
    </location>
</feature>
<sequence length="310" mass="32243">MQRTAYATRHKASRVRAALKTARAARTRRGARGSLLSVPAAALLAALATGCTSDPGAAGTDVDAKIGESTGTVAPPGKYRTLLEPCGSVGRSTLGELLPGAAELPEDQRQKILRGEPASTFDTDRRAGCSWKAAGAGASHTLSLDFERVVSYDAAVSDNDRAQEVFIRKQVAALPDSAVPSSRSSQPPQGSADDRNDDRNDAQSDSQGDDQSSDQSSDESDGEGEPAEGLESRVLDDLGDAAFLSDVPTPAGGGSTAQRRTVSVAFRTSNVIVTVVYTEQSGSTTAVPDSEELQDKAQSLARSLAGEFSE</sequence>
<reference evidence="2 3" key="1">
    <citation type="submission" date="2019-05" db="EMBL/GenBank/DDBJ databases">
        <title>Comparative genomics and metabolomics analyses of clavulanic acid producing Streptomyces species provides insight into specialized metabolism and evolution of beta-lactam biosynthetic gene clusters.</title>
        <authorList>
            <person name="Moore M.A."/>
            <person name="Cruz-Morales P."/>
            <person name="Barona Gomez F."/>
            <person name="Kapil T."/>
        </authorList>
    </citation>
    <scope>NUCLEOTIDE SEQUENCE [LARGE SCALE GENOMIC DNA]</scope>
    <source>
        <strain evidence="2 3">NRRL 5741</strain>
    </source>
</reference>
<organism evidence="2 3">
    <name type="scientific">Streptomyces jumonjinensis</name>
    <dbReference type="NCBI Taxonomy" id="1945"/>
    <lineage>
        <taxon>Bacteria</taxon>
        <taxon>Bacillati</taxon>
        <taxon>Actinomycetota</taxon>
        <taxon>Actinomycetes</taxon>
        <taxon>Kitasatosporales</taxon>
        <taxon>Streptomycetaceae</taxon>
        <taxon>Streptomyces</taxon>
    </lineage>
</organism>
<keyword evidence="3" id="KW-1185">Reference proteome</keyword>
<feature type="region of interest" description="Disordered" evidence="1">
    <location>
        <begin position="175"/>
        <end position="229"/>
    </location>
</feature>